<organism evidence="3 4">
    <name type="scientific">Flavobacterium sufflavum</name>
    <dbReference type="NCBI Taxonomy" id="1921138"/>
    <lineage>
        <taxon>Bacteria</taxon>
        <taxon>Pseudomonadati</taxon>
        <taxon>Bacteroidota</taxon>
        <taxon>Flavobacteriia</taxon>
        <taxon>Flavobacteriales</taxon>
        <taxon>Flavobacteriaceae</taxon>
        <taxon>Flavobacterium</taxon>
    </lineage>
</organism>
<gene>
    <name evidence="3" type="ORF">EOD40_02975</name>
</gene>
<accession>A0A3S2U4N8</accession>
<comment type="caution">
    <text evidence="3">The sequence shown here is derived from an EMBL/GenBank/DDBJ whole genome shotgun (WGS) entry which is preliminary data.</text>
</comment>
<evidence type="ECO:0000259" key="2">
    <source>
        <dbReference type="Pfam" id="PF14321"/>
    </source>
</evidence>
<dbReference type="AlphaFoldDB" id="A0A3S2U4N8"/>
<dbReference type="InterPro" id="IPR025491">
    <property type="entry name" value="DUF4382"/>
</dbReference>
<proteinExistence type="predicted"/>
<evidence type="ECO:0000313" key="4">
    <source>
        <dbReference type="Proteomes" id="UP000285211"/>
    </source>
</evidence>
<feature type="domain" description="DUF4382" evidence="2">
    <location>
        <begin position="33"/>
        <end position="176"/>
    </location>
</feature>
<feature type="chain" id="PRO_5018714441" evidence="1">
    <location>
        <begin position="24"/>
        <end position="274"/>
    </location>
</feature>
<protein>
    <submittedName>
        <fullName evidence="3">DUF4382 domain-containing protein</fullName>
    </submittedName>
</protein>
<reference evidence="3 4" key="1">
    <citation type="submission" date="2019-01" db="EMBL/GenBank/DDBJ databases">
        <authorList>
            <person name="Chen W.-M."/>
        </authorList>
    </citation>
    <scope>NUCLEOTIDE SEQUENCE [LARGE SCALE GENOMIC DNA]</scope>
    <source>
        <strain evidence="3 4">BBQ-12</strain>
    </source>
</reference>
<sequence>MKKIKFYVLSFSLIAFICLSLVGCNSNDDSEQTSRLSFRMTDAPGDYDAVYIDVQDVLIKSGTDENDEGWVSIGNVAPKVYNLLDLTGGVNVLLADEIVPSGFLGQVRLVLGDDNAVVKDGVTYPLKTPSAQQSGLKLNINQTLVGGVAYEFLLDFDVEHSIVVQAGSSGNYNLHPVIRVSTMATSGVIKGRISPVLEGFQVLASVQVGTTTVSAYADEFGVFQLNGIPAGTYDVKLTPQVGSGKAEKTITGVVVVNGEIKDIGSVTLDAIPIP</sequence>
<evidence type="ECO:0000256" key="1">
    <source>
        <dbReference type="SAM" id="SignalP"/>
    </source>
</evidence>
<dbReference type="EMBL" id="SACJ01000002">
    <property type="protein sequence ID" value="RVT78217.1"/>
    <property type="molecule type" value="Genomic_DNA"/>
</dbReference>
<keyword evidence="4" id="KW-1185">Reference proteome</keyword>
<keyword evidence="1" id="KW-0732">Signal</keyword>
<dbReference type="Proteomes" id="UP000285211">
    <property type="component" value="Unassembled WGS sequence"/>
</dbReference>
<dbReference type="OrthoDB" id="2111471at2"/>
<dbReference type="RefSeq" id="WP_128193428.1">
    <property type="nucleotide sequence ID" value="NZ_SACJ01000002.1"/>
</dbReference>
<dbReference type="Gene3D" id="2.60.40.1120">
    <property type="entry name" value="Carboxypeptidase-like, regulatory domain"/>
    <property type="match status" value="1"/>
</dbReference>
<evidence type="ECO:0000313" key="3">
    <source>
        <dbReference type="EMBL" id="RVT78217.1"/>
    </source>
</evidence>
<dbReference type="Pfam" id="PF14321">
    <property type="entry name" value="DUF4382"/>
    <property type="match status" value="1"/>
</dbReference>
<dbReference type="PROSITE" id="PS51257">
    <property type="entry name" value="PROKAR_LIPOPROTEIN"/>
    <property type="match status" value="1"/>
</dbReference>
<feature type="signal peptide" evidence="1">
    <location>
        <begin position="1"/>
        <end position="23"/>
    </location>
</feature>
<name>A0A3S2U4N8_9FLAO</name>